<organism evidence="2 3">
    <name type="scientific">Streptomyces griseoviridis</name>
    <dbReference type="NCBI Taxonomy" id="45398"/>
    <lineage>
        <taxon>Bacteria</taxon>
        <taxon>Bacillati</taxon>
        <taxon>Actinomycetota</taxon>
        <taxon>Actinomycetes</taxon>
        <taxon>Kitasatosporales</taxon>
        <taxon>Streptomycetaceae</taxon>
        <taxon>Streptomyces</taxon>
    </lineage>
</organism>
<gene>
    <name evidence="2" type="ORF">GCM10010238_05130</name>
</gene>
<proteinExistence type="predicted"/>
<reference evidence="2" key="2">
    <citation type="submission" date="2020-09" db="EMBL/GenBank/DDBJ databases">
        <authorList>
            <person name="Sun Q."/>
            <person name="Ohkuma M."/>
        </authorList>
    </citation>
    <scope>NUCLEOTIDE SEQUENCE</scope>
    <source>
        <strain evidence="2">JCM 4234</strain>
    </source>
</reference>
<feature type="region of interest" description="Disordered" evidence="1">
    <location>
        <begin position="1"/>
        <end position="159"/>
    </location>
</feature>
<dbReference type="EMBL" id="BMSL01000001">
    <property type="protein sequence ID" value="GGS19909.1"/>
    <property type="molecule type" value="Genomic_DNA"/>
</dbReference>
<evidence type="ECO:0000313" key="2">
    <source>
        <dbReference type="EMBL" id="GGS19909.1"/>
    </source>
</evidence>
<dbReference type="AlphaFoldDB" id="A0A918G522"/>
<name>A0A918G522_STRGD</name>
<dbReference type="Proteomes" id="UP000653493">
    <property type="component" value="Unassembled WGS sequence"/>
</dbReference>
<protein>
    <submittedName>
        <fullName evidence="2">Uncharacterized protein</fullName>
    </submittedName>
</protein>
<keyword evidence="3" id="KW-1185">Reference proteome</keyword>
<sequence>MRERASPPAAGDGRRDRHRGPGEERQQRRRDRGDAGTSGSGAARRRAPQPARKETPAQASNSSKAVPCGGPGHGWRAGARVAGQGTGGGPVEQGRRGPAGVRRFVAWRDPEGQFRASGRQRGQPRVREDEDEGAADRLAVQASTPSAPMCRGSRSGSRG</sequence>
<evidence type="ECO:0000256" key="1">
    <source>
        <dbReference type="SAM" id="MobiDB-lite"/>
    </source>
</evidence>
<evidence type="ECO:0000313" key="3">
    <source>
        <dbReference type="Proteomes" id="UP000653493"/>
    </source>
</evidence>
<accession>A0A918G522</accession>
<comment type="caution">
    <text evidence="2">The sequence shown here is derived from an EMBL/GenBank/DDBJ whole genome shotgun (WGS) entry which is preliminary data.</text>
</comment>
<feature type="compositionally biased region" description="Basic and acidic residues" evidence="1">
    <location>
        <begin position="12"/>
        <end position="34"/>
    </location>
</feature>
<reference evidence="2" key="1">
    <citation type="journal article" date="2014" name="Int. J. Syst. Evol. Microbiol.">
        <title>Complete genome sequence of Corynebacterium casei LMG S-19264T (=DSM 44701T), isolated from a smear-ripened cheese.</title>
        <authorList>
            <consortium name="US DOE Joint Genome Institute (JGI-PGF)"/>
            <person name="Walter F."/>
            <person name="Albersmeier A."/>
            <person name="Kalinowski J."/>
            <person name="Ruckert C."/>
        </authorList>
    </citation>
    <scope>NUCLEOTIDE SEQUENCE</scope>
    <source>
        <strain evidence="2">JCM 4234</strain>
    </source>
</reference>